<keyword evidence="2" id="KW-1185">Reference proteome</keyword>
<feature type="transmembrane region" description="Helical" evidence="1">
    <location>
        <begin position="19"/>
        <end position="38"/>
    </location>
</feature>
<accession>A0A7E4ZSV0</accession>
<dbReference type="WBParaSite" id="Pan_g15165.t1">
    <property type="protein sequence ID" value="Pan_g15165.t1"/>
    <property type="gene ID" value="Pan_g15165"/>
</dbReference>
<protein>
    <submittedName>
        <fullName evidence="3">Transmembrane protein</fullName>
    </submittedName>
</protein>
<dbReference type="Proteomes" id="UP000492821">
    <property type="component" value="Unassembled WGS sequence"/>
</dbReference>
<keyword evidence="1" id="KW-1133">Transmembrane helix</keyword>
<proteinExistence type="predicted"/>
<organism evidence="2 3">
    <name type="scientific">Panagrellus redivivus</name>
    <name type="common">Microworm</name>
    <dbReference type="NCBI Taxonomy" id="6233"/>
    <lineage>
        <taxon>Eukaryota</taxon>
        <taxon>Metazoa</taxon>
        <taxon>Ecdysozoa</taxon>
        <taxon>Nematoda</taxon>
        <taxon>Chromadorea</taxon>
        <taxon>Rhabditida</taxon>
        <taxon>Tylenchina</taxon>
        <taxon>Panagrolaimomorpha</taxon>
        <taxon>Panagrolaimoidea</taxon>
        <taxon>Panagrolaimidae</taxon>
        <taxon>Panagrellus</taxon>
    </lineage>
</organism>
<reference evidence="2" key="1">
    <citation type="journal article" date="2013" name="Genetics">
        <title>The draft genome and transcriptome of Panagrellus redivivus are shaped by the harsh demands of a free-living lifestyle.</title>
        <authorList>
            <person name="Srinivasan J."/>
            <person name="Dillman A.R."/>
            <person name="Macchietto M.G."/>
            <person name="Heikkinen L."/>
            <person name="Lakso M."/>
            <person name="Fracchia K.M."/>
            <person name="Antoshechkin I."/>
            <person name="Mortazavi A."/>
            <person name="Wong G."/>
            <person name="Sternberg P.W."/>
        </authorList>
    </citation>
    <scope>NUCLEOTIDE SEQUENCE [LARGE SCALE GENOMIC DNA]</scope>
    <source>
        <strain evidence="2">MT8872</strain>
    </source>
</reference>
<keyword evidence="1" id="KW-0812">Transmembrane</keyword>
<dbReference type="AlphaFoldDB" id="A0A7E4ZSV0"/>
<feature type="transmembrane region" description="Helical" evidence="1">
    <location>
        <begin position="50"/>
        <end position="70"/>
    </location>
</feature>
<evidence type="ECO:0000313" key="3">
    <source>
        <dbReference type="WBParaSite" id="Pan_g15165.t1"/>
    </source>
</evidence>
<feature type="transmembrane region" description="Helical" evidence="1">
    <location>
        <begin position="82"/>
        <end position="101"/>
    </location>
</feature>
<sequence length="147" mass="16413">MEVAPAHAPPTRPEGTNSIVRHCIFAVGLVYATAAVMCKYVPGIHLPPNTFYYPAAYACIGSVLDSHGFYKMLSYANTLIRVYTYLLSAWYSLALVYYMIVGSDGSFDFEFRFAMLIVYVSWACISTWIRPALTLALYSTETTDDDS</sequence>
<evidence type="ECO:0000256" key="1">
    <source>
        <dbReference type="SAM" id="Phobius"/>
    </source>
</evidence>
<keyword evidence="1" id="KW-0472">Membrane</keyword>
<feature type="transmembrane region" description="Helical" evidence="1">
    <location>
        <begin position="113"/>
        <end position="138"/>
    </location>
</feature>
<name>A0A7E4ZSV0_PANRE</name>
<evidence type="ECO:0000313" key="2">
    <source>
        <dbReference type="Proteomes" id="UP000492821"/>
    </source>
</evidence>
<reference evidence="3" key="2">
    <citation type="submission" date="2020-10" db="UniProtKB">
        <authorList>
            <consortium name="WormBaseParasite"/>
        </authorList>
    </citation>
    <scope>IDENTIFICATION</scope>
</reference>